<dbReference type="GO" id="GO:0008270">
    <property type="term" value="F:zinc ion binding"/>
    <property type="evidence" value="ECO:0007669"/>
    <property type="project" value="UniProtKB-KW"/>
</dbReference>
<dbReference type="InterPro" id="IPR000571">
    <property type="entry name" value="Znf_CCCH"/>
</dbReference>
<sequence>MGGSQKSKRVSWPSDDNLCQVRLFLSEESPAQVGFGSQDHLQAKIWPLNSNSLVSDENLPPGFEGTQPANNLWNKLPQIPLIKWRCPPRFHLDEAWRVVAGDESTEFERENNRVNKVLEAIYPRESAIPPDPSNGVGLEDSFANDKPPILIPITPIEDEDAPSATDGYLDSGIPMGLPTQTESSLASSSRYAPPAHGGLSSEIIPGVDPAVVSAANAALSAVMSNNNQANLIDRELLIKILSDPKMVEQLVKNHGTASTTTTQSVPATSIHNVPSVSLPLVAPNNSHIASVAPNNTHIASSTTHNMPVTSMQNRLRPITPGINFSEPSPNLVGRAGHVNRPEYVAAPMSTTNSGVAYYPPPGRIGGVPNPQPAAHDIVRPPSQPVTKDINYYKSLIKQHGHGGDGAQETTQYGGSRNNHHLHPQQVREPSPNIVGRSRDLKTKVMKPCIYYNTARGCRNGANCAFQHDDPSAPQRVSGGLPDSQSAKRMKMDREITGT</sequence>
<evidence type="ECO:0000259" key="7">
    <source>
        <dbReference type="PROSITE" id="PS50103"/>
    </source>
</evidence>
<feature type="region of interest" description="Disordered" evidence="6">
    <location>
        <begin position="398"/>
        <end position="434"/>
    </location>
</feature>
<evidence type="ECO:0000256" key="1">
    <source>
        <dbReference type="ARBA" id="ARBA00022723"/>
    </source>
</evidence>
<dbReference type="PROSITE" id="PS50103">
    <property type="entry name" value="ZF_C3H1"/>
    <property type="match status" value="1"/>
</dbReference>
<dbReference type="InterPro" id="IPR036855">
    <property type="entry name" value="Znf_CCCH_sf"/>
</dbReference>
<name>A0AAV1EB71_OLDCO</name>
<organism evidence="8 9">
    <name type="scientific">Oldenlandia corymbosa var. corymbosa</name>
    <dbReference type="NCBI Taxonomy" id="529605"/>
    <lineage>
        <taxon>Eukaryota</taxon>
        <taxon>Viridiplantae</taxon>
        <taxon>Streptophyta</taxon>
        <taxon>Embryophyta</taxon>
        <taxon>Tracheophyta</taxon>
        <taxon>Spermatophyta</taxon>
        <taxon>Magnoliopsida</taxon>
        <taxon>eudicotyledons</taxon>
        <taxon>Gunneridae</taxon>
        <taxon>Pentapetalae</taxon>
        <taxon>asterids</taxon>
        <taxon>lamiids</taxon>
        <taxon>Gentianales</taxon>
        <taxon>Rubiaceae</taxon>
        <taxon>Rubioideae</taxon>
        <taxon>Spermacoceae</taxon>
        <taxon>Hedyotis-Oldenlandia complex</taxon>
        <taxon>Oldenlandia</taxon>
    </lineage>
</organism>
<evidence type="ECO:0000256" key="5">
    <source>
        <dbReference type="PROSITE-ProRule" id="PRU00723"/>
    </source>
</evidence>
<dbReference type="EMBL" id="OX459125">
    <property type="protein sequence ID" value="CAI9116890.1"/>
    <property type="molecule type" value="Genomic_DNA"/>
</dbReference>
<evidence type="ECO:0000313" key="8">
    <source>
        <dbReference type="EMBL" id="CAI9116890.1"/>
    </source>
</evidence>
<feature type="compositionally biased region" description="Polar residues" evidence="6">
    <location>
        <begin position="407"/>
        <end position="416"/>
    </location>
</feature>
<reference evidence="8" key="1">
    <citation type="submission" date="2023-03" db="EMBL/GenBank/DDBJ databases">
        <authorList>
            <person name="Julca I."/>
        </authorList>
    </citation>
    <scope>NUCLEOTIDE SEQUENCE</scope>
</reference>
<keyword evidence="2 5" id="KW-0863">Zinc-finger</keyword>
<protein>
    <submittedName>
        <fullName evidence="8">OLC1v1018172C2</fullName>
    </submittedName>
</protein>
<evidence type="ECO:0000256" key="2">
    <source>
        <dbReference type="ARBA" id="ARBA00022771"/>
    </source>
</evidence>
<keyword evidence="1 5" id="KW-0479">Metal-binding</keyword>
<dbReference type="SUPFAM" id="SSF90229">
    <property type="entry name" value="CCCH zinc finger"/>
    <property type="match status" value="1"/>
</dbReference>
<keyword evidence="3 5" id="KW-0862">Zinc</keyword>
<feature type="region of interest" description="Disordered" evidence="6">
    <location>
        <begin position="466"/>
        <end position="498"/>
    </location>
</feature>
<keyword evidence="4" id="KW-0238">DNA-binding</keyword>
<feature type="compositionally biased region" description="Basic and acidic residues" evidence="6">
    <location>
        <begin position="489"/>
        <end position="498"/>
    </location>
</feature>
<dbReference type="Proteomes" id="UP001161247">
    <property type="component" value="Chromosome 8"/>
</dbReference>
<keyword evidence="9" id="KW-1185">Reference proteome</keyword>
<accession>A0AAV1EB71</accession>
<gene>
    <name evidence="8" type="ORF">OLC1_LOCUS23064</name>
</gene>
<evidence type="ECO:0000256" key="6">
    <source>
        <dbReference type="SAM" id="MobiDB-lite"/>
    </source>
</evidence>
<evidence type="ECO:0000313" key="9">
    <source>
        <dbReference type="Proteomes" id="UP001161247"/>
    </source>
</evidence>
<dbReference type="AlphaFoldDB" id="A0AAV1EB71"/>
<evidence type="ECO:0000256" key="3">
    <source>
        <dbReference type="ARBA" id="ARBA00022833"/>
    </source>
</evidence>
<dbReference type="PANTHER" id="PTHR33400">
    <property type="entry name" value="ZINC FINGER CCCH DOMAIN-CONTAINING PROTEIN 6-RELATED"/>
    <property type="match status" value="1"/>
</dbReference>
<proteinExistence type="predicted"/>
<feature type="domain" description="C3H1-type" evidence="7">
    <location>
        <begin position="442"/>
        <end position="470"/>
    </location>
</feature>
<dbReference type="GO" id="GO:0003677">
    <property type="term" value="F:DNA binding"/>
    <property type="evidence" value="ECO:0007669"/>
    <property type="project" value="UniProtKB-KW"/>
</dbReference>
<dbReference type="PANTHER" id="PTHR33400:SF2">
    <property type="entry name" value="ZINC FINGER CCCH DOMAIN-CONTAINING PROTEIN 6"/>
    <property type="match status" value="1"/>
</dbReference>
<feature type="zinc finger region" description="C3H1-type" evidence="5">
    <location>
        <begin position="442"/>
        <end position="470"/>
    </location>
</feature>
<evidence type="ECO:0000256" key="4">
    <source>
        <dbReference type="ARBA" id="ARBA00023125"/>
    </source>
</evidence>